<accession>A0ABU1U3V8</accession>
<comment type="caution">
    <text evidence="1">The sequence shown here is derived from an EMBL/GenBank/DDBJ whole genome shotgun (WGS) entry which is preliminary data.</text>
</comment>
<organism evidence="1 2">
    <name type="scientific">Fictibacillus barbaricus</name>
    <dbReference type="NCBI Taxonomy" id="182136"/>
    <lineage>
        <taxon>Bacteria</taxon>
        <taxon>Bacillati</taxon>
        <taxon>Bacillota</taxon>
        <taxon>Bacilli</taxon>
        <taxon>Bacillales</taxon>
        <taxon>Fictibacillaceae</taxon>
        <taxon>Fictibacillus</taxon>
    </lineage>
</organism>
<reference evidence="1 2" key="1">
    <citation type="submission" date="2023-07" db="EMBL/GenBank/DDBJ databases">
        <title>Sorghum-associated microbial communities from plants grown in Nebraska, USA.</title>
        <authorList>
            <person name="Schachtman D."/>
        </authorList>
    </citation>
    <scope>NUCLEOTIDE SEQUENCE [LARGE SCALE GENOMIC DNA]</scope>
    <source>
        <strain evidence="1 2">BE211</strain>
    </source>
</reference>
<dbReference type="Proteomes" id="UP001258181">
    <property type="component" value="Unassembled WGS sequence"/>
</dbReference>
<evidence type="ECO:0000313" key="1">
    <source>
        <dbReference type="EMBL" id="MDR7074167.1"/>
    </source>
</evidence>
<dbReference type="PROSITE" id="PS51257">
    <property type="entry name" value="PROKAR_LIPOPROTEIN"/>
    <property type="match status" value="1"/>
</dbReference>
<gene>
    <name evidence="1" type="ORF">J2X07_003162</name>
</gene>
<protein>
    <submittedName>
        <fullName evidence="1">Uncharacterized protein</fullName>
    </submittedName>
</protein>
<name>A0ABU1U3V8_9BACL</name>
<keyword evidence="2" id="KW-1185">Reference proteome</keyword>
<dbReference type="RefSeq" id="WP_310260672.1">
    <property type="nucleotide sequence ID" value="NZ_JAVDWA010000006.1"/>
</dbReference>
<dbReference type="EMBL" id="JAVDWA010000006">
    <property type="protein sequence ID" value="MDR7074167.1"/>
    <property type="molecule type" value="Genomic_DNA"/>
</dbReference>
<evidence type="ECO:0000313" key="2">
    <source>
        <dbReference type="Proteomes" id="UP001258181"/>
    </source>
</evidence>
<sequence length="258" mass="28820">MKRYITLITMVIMLSGCGVEDSQINKMLNIMAEDTELTEHLSSLKFSLFEENGYEDDIKGKLSSSFDSLSPKEQNKFFNRINEIAAKNNGDPDDGSFFCGKNYECTINNIVLKTKKHTYSQRYSEGNDMVAALYKDDQLIYDPNEEDKQPVTETAPIEEVDETADEDVIEEPIEETQEVTTIDLHSADGNDWITLTSAEKINLINEALTNIKSHGTVVTAEPQWFVEALDAFYGDEMTNSTHVTEAIAMSGVAGGVIE</sequence>
<proteinExistence type="predicted"/>